<reference evidence="1 2" key="1">
    <citation type="submission" date="2018-05" db="EMBL/GenBank/DDBJ databases">
        <title>Genomic Encyclopedia of Archaeal and Bacterial Type Strains, Phase II (KMG-II): from individual species to whole genera.</title>
        <authorList>
            <person name="Goeker M."/>
        </authorList>
    </citation>
    <scope>NUCLEOTIDE SEQUENCE [LARGE SCALE GENOMIC DNA]</scope>
    <source>
        <strain evidence="1 2">DSM 19975</strain>
    </source>
</reference>
<keyword evidence="2" id="KW-1185">Reference proteome</keyword>
<dbReference type="RefSeq" id="WP_109606725.1">
    <property type="nucleotide sequence ID" value="NZ_QGHA01000001.1"/>
</dbReference>
<accession>A0A316HK80</accession>
<name>A0A316HK80_9SPHI</name>
<sequence>MRNNEKKLTKAYRFKVKAKKLKTVQTYLSANTDSPLAACIQGGVSFALNIPICHGKDVLEVD</sequence>
<protein>
    <submittedName>
        <fullName evidence="1">Uncharacterized protein</fullName>
    </submittedName>
</protein>
<dbReference type="Proteomes" id="UP000245678">
    <property type="component" value="Unassembled WGS sequence"/>
</dbReference>
<evidence type="ECO:0000313" key="1">
    <source>
        <dbReference type="EMBL" id="PWK80421.1"/>
    </source>
</evidence>
<organism evidence="1 2">
    <name type="scientific">Mucilaginibacter oryzae</name>
    <dbReference type="NCBI Taxonomy" id="468058"/>
    <lineage>
        <taxon>Bacteria</taxon>
        <taxon>Pseudomonadati</taxon>
        <taxon>Bacteroidota</taxon>
        <taxon>Sphingobacteriia</taxon>
        <taxon>Sphingobacteriales</taxon>
        <taxon>Sphingobacteriaceae</taxon>
        <taxon>Mucilaginibacter</taxon>
    </lineage>
</organism>
<dbReference type="AlphaFoldDB" id="A0A316HK80"/>
<comment type="caution">
    <text evidence="1">The sequence shown here is derived from an EMBL/GenBank/DDBJ whole genome shotgun (WGS) entry which is preliminary data.</text>
</comment>
<gene>
    <name evidence="1" type="ORF">LX99_00887</name>
</gene>
<evidence type="ECO:0000313" key="2">
    <source>
        <dbReference type="Proteomes" id="UP000245678"/>
    </source>
</evidence>
<dbReference type="EMBL" id="QGHA01000001">
    <property type="protein sequence ID" value="PWK80421.1"/>
    <property type="molecule type" value="Genomic_DNA"/>
</dbReference>
<proteinExistence type="predicted"/>